<accession>A0ABX5A978</accession>
<evidence type="ECO:0000313" key="3">
    <source>
        <dbReference type="Proteomes" id="UP000239698"/>
    </source>
</evidence>
<dbReference type="InterPro" id="IPR025948">
    <property type="entry name" value="HTH-like_dom"/>
</dbReference>
<dbReference type="EMBL" id="PSVT01000032">
    <property type="protein sequence ID" value="PPH74818.1"/>
    <property type="molecule type" value="Genomic_DNA"/>
</dbReference>
<keyword evidence="3" id="KW-1185">Reference proteome</keyword>
<organism evidence="2 3">
    <name type="scientific">Rathayibacter rathayi</name>
    <name type="common">Corynebacterium rathayi</name>
    <dbReference type="NCBI Taxonomy" id="33887"/>
    <lineage>
        <taxon>Bacteria</taxon>
        <taxon>Bacillati</taxon>
        <taxon>Actinomycetota</taxon>
        <taxon>Actinomycetes</taxon>
        <taxon>Micrococcales</taxon>
        <taxon>Microbacteriaceae</taxon>
        <taxon>Rathayibacter</taxon>
    </lineage>
</organism>
<dbReference type="PANTHER" id="PTHR46889:SF4">
    <property type="entry name" value="TRANSPOSASE INSO FOR INSERTION SEQUENCE ELEMENT IS911B-RELATED"/>
    <property type="match status" value="1"/>
</dbReference>
<dbReference type="InterPro" id="IPR050900">
    <property type="entry name" value="Transposase_IS3/IS150/IS904"/>
</dbReference>
<reference evidence="2 3" key="1">
    <citation type="submission" date="2018-02" db="EMBL/GenBank/DDBJ databases">
        <title>Bacteriophage NCPPB3778 and a type I-E CRISPR drive the evolution of the US Biological Select Agent, Rathayibacter toxicus.</title>
        <authorList>
            <person name="Davis E.W.II."/>
            <person name="Tabima J.F."/>
            <person name="Weisberg A.J."/>
            <person name="Lopes L.D."/>
            <person name="Wiseman M.S."/>
            <person name="Wiseman M.S."/>
            <person name="Pupko T."/>
            <person name="Belcher M.S."/>
            <person name="Sechler A.J."/>
            <person name="Tancos M.A."/>
            <person name="Schroeder B.K."/>
            <person name="Murray T.D."/>
            <person name="Luster D.G."/>
            <person name="Schneider W.L."/>
            <person name="Rogers E."/>
            <person name="Andreote F.D."/>
            <person name="Grunwald N.J."/>
            <person name="Putnam M.L."/>
            <person name="Chang J.H."/>
        </authorList>
    </citation>
    <scope>NUCLEOTIDE SEQUENCE [LARGE SCALE GENOMIC DNA]</scope>
    <source>
        <strain evidence="2 3">AY1D6</strain>
    </source>
</reference>
<sequence>MCRLIGVNRSGYDEWRDRKTSTTAKWRTEITSLIRTAFDASDGTYGYRRIAAQLARWGRPAAHETVRRLMRAAGLEPWRPTTTIPGDPAGIPNLVKRDFTAQRPGYH</sequence>
<evidence type="ECO:0000313" key="2">
    <source>
        <dbReference type="EMBL" id="PPH74818.1"/>
    </source>
</evidence>
<dbReference type="Proteomes" id="UP000239698">
    <property type="component" value="Unassembled WGS sequence"/>
</dbReference>
<dbReference type="PANTHER" id="PTHR46889">
    <property type="entry name" value="TRANSPOSASE INSF FOR INSERTION SEQUENCE IS3B-RELATED"/>
    <property type="match status" value="1"/>
</dbReference>
<protein>
    <recommendedName>
        <fullName evidence="1">HTH-like domain-containing protein</fullName>
    </recommendedName>
</protein>
<proteinExistence type="predicted"/>
<name>A0ABX5A978_RATRA</name>
<comment type="caution">
    <text evidence="2">The sequence shown here is derived from an EMBL/GenBank/DDBJ whole genome shotgun (WGS) entry which is preliminary data.</text>
</comment>
<evidence type="ECO:0000259" key="1">
    <source>
        <dbReference type="Pfam" id="PF13276"/>
    </source>
</evidence>
<gene>
    <name evidence="2" type="ORF">C5C40_12625</name>
</gene>
<dbReference type="Pfam" id="PF13276">
    <property type="entry name" value="HTH_21"/>
    <property type="match status" value="1"/>
</dbReference>
<feature type="domain" description="HTH-like" evidence="1">
    <location>
        <begin position="27"/>
        <end position="76"/>
    </location>
</feature>